<evidence type="ECO:0000256" key="6">
    <source>
        <dbReference type="SAM" id="Coils"/>
    </source>
</evidence>
<organism evidence="9">
    <name type="scientific">Methyloraptor flagellatus</name>
    <dbReference type="NCBI Taxonomy" id="3162530"/>
    <lineage>
        <taxon>Bacteria</taxon>
        <taxon>Pseudomonadati</taxon>
        <taxon>Pseudomonadota</taxon>
        <taxon>Alphaproteobacteria</taxon>
        <taxon>Hyphomicrobiales</taxon>
        <taxon>Ancalomicrobiaceae</taxon>
        <taxon>Methyloraptor</taxon>
    </lineage>
</organism>
<dbReference type="InterPro" id="IPR011712">
    <property type="entry name" value="Sig_transdc_His_kin_sub3_dim/P"/>
</dbReference>
<dbReference type="GO" id="GO:0046983">
    <property type="term" value="F:protein dimerization activity"/>
    <property type="evidence" value="ECO:0007669"/>
    <property type="project" value="InterPro"/>
</dbReference>
<keyword evidence="7" id="KW-0812">Transmembrane</keyword>
<keyword evidence="7" id="KW-0472">Membrane</keyword>
<evidence type="ECO:0000259" key="8">
    <source>
        <dbReference type="PROSITE" id="PS50885"/>
    </source>
</evidence>
<dbReference type="SMART" id="SM00387">
    <property type="entry name" value="HATPase_c"/>
    <property type="match status" value="1"/>
</dbReference>
<evidence type="ECO:0000256" key="5">
    <source>
        <dbReference type="ARBA" id="ARBA00023012"/>
    </source>
</evidence>
<dbReference type="GO" id="GO:0000155">
    <property type="term" value="F:phosphorelay sensor kinase activity"/>
    <property type="evidence" value="ECO:0007669"/>
    <property type="project" value="InterPro"/>
</dbReference>
<dbReference type="PANTHER" id="PTHR24421:SF58">
    <property type="entry name" value="SIGNAL TRANSDUCTION HISTIDINE-PROTEIN KINASE_PHOSPHATASE UHPB"/>
    <property type="match status" value="1"/>
</dbReference>
<feature type="transmembrane region" description="Helical" evidence="7">
    <location>
        <begin position="156"/>
        <end position="178"/>
    </location>
</feature>
<keyword evidence="5" id="KW-0902">Two-component regulatory system</keyword>
<dbReference type="PANTHER" id="PTHR24421">
    <property type="entry name" value="NITRATE/NITRITE SENSOR PROTEIN NARX-RELATED"/>
    <property type="match status" value="1"/>
</dbReference>
<comment type="subcellular location">
    <subcellularLocation>
        <location evidence="1">Membrane</location>
    </subcellularLocation>
</comment>
<evidence type="ECO:0000256" key="1">
    <source>
        <dbReference type="ARBA" id="ARBA00004370"/>
    </source>
</evidence>
<gene>
    <name evidence="9" type="ORF">ABS361_03170</name>
</gene>
<feature type="coiled-coil region" evidence="6">
    <location>
        <begin position="219"/>
        <end position="246"/>
    </location>
</feature>
<dbReference type="Pfam" id="PF00672">
    <property type="entry name" value="HAMP"/>
    <property type="match status" value="1"/>
</dbReference>
<dbReference type="InterPro" id="IPR050482">
    <property type="entry name" value="Sensor_HK_TwoCompSys"/>
</dbReference>
<dbReference type="PROSITE" id="PS50885">
    <property type="entry name" value="HAMP"/>
    <property type="match status" value="1"/>
</dbReference>
<dbReference type="Pfam" id="PF07730">
    <property type="entry name" value="HisKA_3"/>
    <property type="match status" value="1"/>
</dbReference>
<dbReference type="InterPro" id="IPR003594">
    <property type="entry name" value="HATPase_dom"/>
</dbReference>
<dbReference type="GO" id="GO:0016020">
    <property type="term" value="C:membrane"/>
    <property type="evidence" value="ECO:0007669"/>
    <property type="project" value="UniProtKB-SubCell"/>
</dbReference>
<dbReference type="InterPro" id="IPR003660">
    <property type="entry name" value="HAMP_dom"/>
</dbReference>
<evidence type="ECO:0000256" key="2">
    <source>
        <dbReference type="ARBA" id="ARBA00022553"/>
    </source>
</evidence>
<proteinExistence type="predicted"/>
<dbReference type="PROSITE" id="PS51257">
    <property type="entry name" value="PROKAR_LIPOPROTEIN"/>
    <property type="match status" value="1"/>
</dbReference>
<dbReference type="Gene3D" id="6.10.340.10">
    <property type="match status" value="1"/>
</dbReference>
<evidence type="ECO:0000313" key="9">
    <source>
        <dbReference type="EMBL" id="XBY45302.1"/>
    </source>
</evidence>
<accession>A0AAU7XB74</accession>
<evidence type="ECO:0000256" key="4">
    <source>
        <dbReference type="ARBA" id="ARBA00022777"/>
    </source>
</evidence>
<dbReference type="InterPro" id="IPR036890">
    <property type="entry name" value="HATPase_C_sf"/>
</dbReference>
<evidence type="ECO:0000256" key="3">
    <source>
        <dbReference type="ARBA" id="ARBA00022679"/>
    </source>
</evidence>
<keyword evidence="3" id="KW-0808">Transferase</keyword>
<keyword evidence="2" id="KW-0597">Phosphoprotein</keyword>
<keyword evidence="4 9" id="KW-0418">Kinase</keyword>
<sequence length="458" mass="48235">MSLLVRITLRLAAVAFVSLACTVLWILHDTNQRLRLDAETSAERLAQRWEGRPGLGSIGATSRDVLFGWDAQASGTPIIPGVCVVVSTPYDPDSSLCNARDGLGGTVPAWFATLFERLAGPPAPATRDVVFRGRKLGSIRASVDPVAATERAWQQISVMTGLAASMATGMCLLAWIAIGHALRPTRTIIRALRDLEHGEDARRLPYFATAEFDAVARAFNDLAARLQQTTAERAALTRRLFDVQEDERRGLARELHDAFGQCLTASGALAASMAAGAPADRPDLAEDARSIGRLTADMQGVLRGALARLRVPDLEEIGLEASLRSLVGSWNRLRGGRTRFLLEVEGDLSGVEEAEALGIYRIVQECLTNAARHGDPATVVVRIAGQGGGAGAVSFSVEDDGGGDPAGVDATGGFGVIGMRERIRALGGRLAIGRSAAGLVVSAVIPAPAGAHTAEAGR</sequence>
<dbReference type="AlphaFoldDB" id="A0AAU7XB74"/>
<dbReference type="KEGG" id="mflg:ABS361_03170"/>
<reference evidence="9" key="1">
    <citation type="submission" date="2024-06" db="EMBL/GenBank/DDBJ databases">
        <title>Methylostella associata gen. nov., sp. nov., a novel Ancalomicrobiaceae-affiliated facultatively methylotrophic bacteria that feed on methanotrophs of the genus Methylococcus.</title>
        <authorList>
            <person name="Saltykova V."/>
            <person name="Danilova O.V."/>
            <person name="Oshkin I.Y."/>
            <person name="Belova S.E."/>
            <person name="Pimenov N.V."/>
            <person name="Dedysh S.N."/>
        </authorList>
    </citation>
    <scope>NUCLEOTIDE SEQUENCE</scope>
    <source>
        <strain evidence="9">S20</strain>
    </source>
</reference>
<dbReference type="EMBL" id="CP158568">
    <property type="protein sequence ID" value="XBY45302.1"/>
    <property type="molecule type" value="Genomic_DNA"/>
</dbReference>
<keyword evidence="6" id="KW-0175">Coiled coil</keyword>
<evidence type="ECO:0000256" key="7">
    <source>
        <dbReference type="SAM" id="Phobius"/>
    </source>
</evidence>
<dbReference type="CDD" id="cd06225">
    <property type="entry name" value="HAMP"/>
    <property type="match status" value="1"/>
</dbReference>
<protein>
    <submittedName>
        <fullName evidence="9">Histidine kinase</fullName>
    </submittedName>
</protein>
<dbReference type="Pfam" id="PF02518">
    <property type="entry name" value="HATPase_c"/>
    <property type="match status" value="1"/>
</dbReference>
<dbReference type="RefSeq" id="WP_407050392.1">
    <property type="nucleotide sequence ID" value="NZ_CP158568.1"/>
</dbReference>
<dbReference type="SUPFAM" id="SSF55874">
    <property type="entry name" value="ATPase domain of HSP90 chaperone/DNA topoisomerase II/histidine kinase"/>
    <property type="match status" value="1"/>
</dbReference>
<dbReference type="SMART" id="SM00304">
    <property type="entry name" value="HAMP"/>
    <property type="match status" value="1"/>
</dbReference>
<keyword evidence="7" id="KW-1133">Transmembrane helix</keyword>
<feature type="transmembrane region" description="Helical" evidence="7">
    <location>
        <begin position="7"/>
        <end position="27"/>
    </location>
</feature>
<feature type="domain" description="HAMP" evidence="8">
    <location>
        <begin position="179"/>
        <end position="231"/>
    </location>
</feature>
<dbReference type="CDD" id="cd16917">
    <property type="entry name" value="HATPase_UhpB-NarQ-NarX-like"/>
    <property type="match status" value="1"/>
</dbReference>
<name>A0AAU7XB74_9HYPH</name>
<dbReference type="Gene3D" id="3.30.565.10">
    <property type="entry name" value="Histidine kinase-like ATPase, C-terminal domain"/>
    <property type="match status" value="1"/>
</dbReference>
<dbReference type="Gene3D" id="1.20.5.1930">
    <property type="match status" value="1"/>
</dbReference>